<dbReference type="InterPro" id="IPR036291">
    <property type="entry name" value="NAD(P)-bd_dom_sf"/>
</dbReference>
<sequence>MNLRDKVVIVTGGASGIGLALCERFVQEGARVVLSDLKADAASEQARRIGATAIAANVAREEDVRRLVEEATRQFGRVDVFVSNAGIAVGHSEQSSDKEWDLIWHVNTMSHVYAARAVLPQMLERQEGYLLNVASAAGLLTELHSAPYAVTKHAAVAFAEWLAVTYGDKGIRVSCLCPEFVQTPMIQNEGDDWEFIKANAIPVSTVVDKVMTALAEERFLILTHDSTLPAFQARAMNHEKWLSRMRGYRARMFGEEA</sequence>
<reference evidence="3 4" key="1">
    <citation type="submission" date="2018-06" db="EMBL/GenBank/DDBJ databases">
        <title>Genomic Encyclopedia of Type Strains, Phase IV (KMG-IV): sequencing the most valuable type-strain genomes for metagenomic binning, comparative biology and taxonomic classification.</title>
        <authorList>
            <person name="Goeker M."/>
        </authorList>
    </citation>
    <scope>NUCLEOTIDE SEQUENCE [LARGE SCALE GENOMIC DNA]</scope>
    <source>
        <strain evidence="3 4">DSM 18048</strain>
    </source>
</reference>
<comment type="similarity">
    <text evidence="1 2">Belongs to the short-chain dehydrogenases/reductases (SDR) family.</text>
</comment>
<accession>A0A318SAD1</accession>
<dbReference type="InterPro" id="IPR002347">
    <property type="entry name" value="SDR_fam"/>
</dbReference>
<dbReference type="InterPro" id="IPR020904">
    <property type="entry name" value="Sc_DH/Rdtase_CS"/>
</dbReference>
<evidence type="ECO:0000313" key="4">
    <source>
        <dbReference type="Proteomes" id="UP000248326"/>
    </source>
</evidence>
<dbReference type="GO" id="GO:0016616">
    <property type="term" value="F:oxidoreductase activity, acting on the CH-OH group of donors, NAD or NADP as acceptor"/>
    <property type="evidence" value="ECO:0007669"/>
    <property type="project" value="TreeGrafter"/>
</dbReference>
<name>A0A318SAD1_9DEIO</name>
<comment type="caution">
    <text evidence="3">The sequence shown here is derived from an EMBL/GenBank/DDBJ whole genome shotgun (WGS) entry which is preliminary data.</text>
</comment>
<dbReference type="AlphaFoldDB" id="A0A318SAD1"/>
<dbReference type="PRINTS" id="PR00080">
    <property type="entry name" value="SDRFAMILY"/>
</dbReference>
<dbReference type="Gene3D" id="3.40.50.720">
    <property type="entry name" value="NAD(P)-binding Rossmann-like Domain"/>
    <property type="match status" value="1"/>
</dbReference>
<dbReference type="Proteomes" id="UP000248326">
    <property type="component" value="Unassembled WGS sequence"/>
</dbReference>
<dbReference type="FunFam" id="3.40.50.720:FF:000084">
    <property type="entry name" value="Short-chain dehydrogenase reductase"/>
    <property type="match status" value="1"/>
</dbReference>
<dbReference type="Pfam" id="PF00106">
    <property type="entry name" value="adh_short"/>
    <property type="match status" value="1"/>
</dbReference>
<dbReference type="RefSeq" id="WP_110886523.1">
    <property type="nucleotide sequence ID" value="NZ_QJSX01000006.1"/>
</dbReference>
<dbReference type="OrthoDB" id="9775296at2"/>
<dbReference type="PROSITE" id="PS00061">
    <property type="entry name" value="ADH_SHORT"/>
    <property type="match status" value="1"/>
</dbReference>
<organism evidence="3 4">
    <name type="scientific">Deinococcus yavapaiensis KR-236</name>
    <dbReference type="NCBI Taxonomy" id="694435"/>
    <lineage>
        <taxon>Bacteria</taxon>
        <taxon>Thermotogati</taxon>
        <taxon>Deinococcota</taxon>
        <taxon>Deinococci</taxon>
        <taxon>Deinococcales</taxon>
        <taxon>Deinococcaceae</taxon>
        <taxon>Deinococcus</taxon>
    </lineage>
</organism>
<dbReference type="PANTHER" id="PTHR42760">
    <property type="entry name" value="SHORT-CHAIN DEHYDROGENASES/REDUCTASES FAMILY MEMBER"/>
    <property type="match status" value="1"/>
</dbReference>
<protein>
    <submittedName>
        <fullName evidence="3">NADP-dependent 3-hydroxy acid dehydrogenase YdfG</fullName>
    </submittedName>
</protein>
<evidence type="ECO:0000256" key="2">
    <source>
        <dbReference type="RuleBase" id="RU000363"/>
    </source>
</evidence>
<evidence type="ECO:0000313" key="3">
    <source>
        <dbReference type="EMBL" id="PYE54130.1"/>
    </source>
</evidence>
<dbReference type="PRINTS" id="PR00081">
    <property type="entry name" value="GDHRDH"/>
</dbReference>
<dbReference type="CDD" id="cd05233">
    <property type="entry name" value="SDR_c"/>
    <property type="match status" value="1"/>
</dbReference>
<gene>
    <name evidence="3" type="ORF">DES52_10695</name>
</gene>
<evidence type="ECO:0000256" key="1">
    <source>
        <dbReference type="ARBA" id="ARBA00006484"/>
    </source>
</evidence>
<proteinExistence type="inferred from homology"/>
<dbReference type="EMBL" id="QJSX01000006">
    <property type="protein sequence ID" value="PYE54130.1"/>
    <property type="molecule type" value="Genomic_DNA"/>
</dbReference>
<keyword evidence="4" id="KW-1185">Reference proteome</keyword>
<dbReference type="SUPFAM" id="SSF51735">
    <property type="entry name" value="NAD(P)-binding Rossmann-fold domains"/>
    <property type="match status" value="1"/>
</dbReference>